<organism evidence="4 5">
    <name type="scientific">Brassica napus</name>
    <name type="common">Rape</name>
    <dbReference type="NCBI Taxonomy" id="3708"/>
    <lineage>
        <taxon>Eukaryota</taxon>
        <taxon>Viridiplantae</taxon>
        <taxon>Streptophyta</taxon>
        <taxon>Embryophyta</taxon>
        <taxon>Tracheophyta</taxon>
        <taxon>Spermatophyta</taxon>
        <taxon>Magnoliopsida</taxon>
        <taxon>eudicotyledons</taxon>
        <taxon>Gunneridae</taxon>
        <taxon>Pentapetalae</taxon>
        <taxon>rosids</taxon>
        <taxon>malvids</taxon>
        <taxon>Brassicales</taxon>
        <taxon>Brassicaceae</taxon>
        <taxon>Brassiceae</taxon>
        <taxon>Brassica</taxon>
    </lineage>
</organism>
<dbReference type="InterPro" id="IPR000639">
    <property type="entry name" value="Epox_hydrolase-like"/>
</dbReference>
<reference evidence="4 5" key="1">
    <citation type="submission" date="2021-05" db="EMBL/GenBank/DDBJ databases">
        <title>Genome Assembly of Synthetic Allotetraploid Brassica napus Reveals Homoeologous Exchanges between Subgenomes.</title>
        <authorList>
            <person name="Davis J.T."/>
        </authorList>
    </citation>
    <scope>NUCLEOTIDE SEQUENCE [LARGE SCALE GENOMIC DNA]</scope>
    <source>
        <strain evidence="5">cv. Da-Ae</strain>
        <tissue evidence="4">Seedling</tissue>
    </source>
</reference>
<dbReference type="PANTHER" id="PTHR21148">
    <property type="entry name" value="THIOREDOXIN DOMAIN-CONTAINING PROTEIN 9"/>
    <property type="match status" value="1"/>
</dbReference>
<dbReference type="CDD" id="cd02989">
    <property type="entry name" value="Phd_like_TxnDC9"/>
    <property type="match status" value="1"/>
</dbReference>
<dbReference type="Pfam" id="PF00085">
    <property type="entry name" value="Thioredoxin"/>
    <property type="match status" value="1"/>
</dbReference>
<sequence>MDPVLKYQTNGPIYTQSAHYCSLWVFRRDSSSVSSVGISAKSQSSDNQMGFGAIRSILRPLSRTLASRVASSCSSPPFPAAKPLLCSFFGGSRLPWIPVANHFHSLSLTDTRLPKRRPMTHPKKKRFKLKPPGPYAYVQYTPGEPIASNNPNEGSVKRRNAKKRIGQRRAFILSEKKKRQALVQEAKRKKRIKEVERKMAKVARERAWEERLAELQRLEEEKKKSILLCVEDGHHFIQQEKSKQVSEEMLSFFNKLRTIEIMAREVREQRIKTNGIWLNVAEKGDNGGPLVLLLHGFPETWFSWRHQIDFLSSHGYHVVAPDLRGYADSDSPPSHESYTVSHLVADVIGLLDHYGTAQAFVAGHDWGATIGWSLCLFRPDLVKGFISLSVPYFPRHPNLKPLEFFKSFGDGLYISQFQKPGRAEAAFAKHDILTVIKKFLLTTRTDYLVAPPDTEIINDLEIPSTIPDWITDDELQVYADKFQKSGFTGPLNYYRAMDLNWEIMAPWQDSKIVVPTMFIFGDKDNGNEGEHGKMQYVKGEMFKSLVPNLEIIMGIIISNRKSLNEFQRRCSLSLTNLKLKGMDPDAVKSTLSNLAFGNVLAAAARDYKKEVLANEKAQSSKHVNEEVDLDELMDDPELEKLHADRIAALKRVVEKREAFKRQGHGEYREVNEGDFLGEVTRSEKVICHFYHKEFYRCKIMDKHLKTLAPRHVDTKFIKVDAENAPFFVSKLAIKTLPCVLLFSKGIAVDRLVGFQDLGTKDDFTTTRLENVLIKKGMLSKKKKEEDDEDAEYQESIRRSVRSSENLDSDSD</sequence>
<feature type="domain" description="AB hydrolase-1" evidence="3">
    <location>
        <begin position="289"/>
        <end position="525"/>
    </location>
</feature>
<evidence type="ECO:0000313" key="4">
    <source>
        <dbReference type="EMBL" id="KAH0911815.1"/>
    </source>
</evidence>
<dbReference type="Proteomes" id="UP000824890">
    <property type="component" value="Unassembled WGS sequence"/>
</dbReference>
<dbReference type="Pfam" id="PF00561">
    <property type="entry name" value="Abhydrolase_1"/>
    <property type="match status" value="1"/>
</dbReference>
<evidence type="ECO:0000313" key="5">
    <source>
        <dbReference type="Proteomes" id="UP000824890"/>
    </source>
</evidence>
<dbReference type="InterPro" id="IPR036249">
    <property type="entry name" value="Thioredoxin-like_sf"/>
</dbReference>
<dbReference type="SUPFAM" id="SSF52833">
    <property type="entry name" value="Thioredoxin-like"/>
    <property type="match status" value="1"/>
</dbReference>
<feature type="region of interest" description="Disordered" evidence="1">
    <location>
        <begin position="113"/>
        <end position="162"/>
    </location>
</feature>
<accession>A0ABQ8C5S8</accession>
<protein>
    <submittedName>
        <fullName evidence="4">Uncharacterized protein</fullName>
    </submittedName>
</protein>
<evidence type="ECO:0000256" key="1">
    <source>
        <dbReference type="SAM" id="MobiDB-lite"/>
    </source>
</evidence>
<feature type="domain" description="Thioredoxin" evidence="2">
    <location>
        <begin position="669"/>
        <end position="755"/>
    </location>
</feature>
<feature type="compositionally biased region" description="Basic residues" evidence="1">
    <location>
        <begin position="114"/>
        <end position="129"/>
    </location>
</feature>
<keyword evidence="5" id="KW-1185">Reference proteome</keyword>
<dbReference type="InterPro" id="IPR013766">
    <property type="entry name" value="Thioredoxin_domain"/>
</dbReference>
<dbReference type="PRINTS" id="PR00412">
    <property type="entry name" value="EPOXHYDRLASE"/>
</dbReference>
<dbReference type="Gene3D" id="3.40.30.10">
    <property type="entry name" value="Glutaredoxin"/>
    <property type="match status" value="1"/>
</dbReference>
<dbReference type="Gene3D" id="3.40.50.1820">
    <property type="entry name" value="alpha/beta hydrolase"/>
    <property type="match status" value="1"/>
</dbReference>
<proteinExistence type="predicted"/>
<gene>
    <name evidence="4" type="ORF">HID58_035136</name>
</gene>
<comment type="caution">
    <text evidence="4">The sequence shown here is derived from an EMBL/GenBank/DDBJ whole genome shotgun (WGS) entry which is preliminary data.</text>
</comment>
<dbReference type="InterPro" id="IPR029058">
    <property type="entry name" value="AB_hydrolase_fold"/>
</dbReference>
<evidence type="ECO:0000259" key="2">
    <source>
        <dbReference type="Pfam" id="PF00085"/>
    </source>
</evidence>
<name>A0ABQ8C5S8_BRANA</name>
<dbReference type="SUPFAM" id="SSF53474">
    <property type="entry name" value="alpha/beta-Hydrolases"/>
    <property type="match status" value="1"/>
</dbReference>
<feature type="region of interest" description="Disordered" evidence="1">
    <location>
        <begin position="779"/>
        <end position="811"/>
    </location>
</feature>
<evidence type="ECO:0000259" key="3">
    <source>
        <dbReference type="Pfam" id="PF00561"/>
    </source>
</evidence>
<dbReference type="CDD" id="cd23700">
    <property type="entry name" value="At3g51010"/>
    <property type="match status" value="1"/>
</dbReference>
<dbReference type="EMBL" id="JAGKQM010000009">
    <property type="protein sequence ID" value="KAH0911815.1"/>
    <property type="molecule type" value="Genomic_DNA"/>
</dbReference>
<dbReference type="InterPro" id="IPR000073">
    <property type="entry name" value="AB_hydrolase_1"/>
</dbReference>